<reference evidence="3 4" key="1">
    <citation type="journal article" date="2017" name="Nature">
        <title>The Apostasia genome and the evolution of orchids.</title>
        <authorList>
            <person name="Zhang G.Q."/>
            <person name="Liu K.W."/>
            <person name="Li Z."/>
            <person name="Lohaus R."/>
            <person name="Hsiao Y.Y."/>
            <person name="Niu S.C."/>
            <person name="Wang J.Y."/>
            <person name="Lin Y.C."/>
            <person name="Xu Q."/>
            <person name="Chen L.J."/>
            <person name="Yoshida K."/>
            <person name="Fujiwara S."/>
            <person name="Wang Z.W."/>
            <person name="Zhang Y.Q."/>
            <person name="Mitsuda N."/>
            <person name="Wang M."/>
            <person name="Liu G.H."/>
            <person name="Pecoraro L."/>
            <person name="Huang H.X."/>
            <person name="Xiao X.J."/>
            <person name="Lin M."/>
            <person name="Wu X.Y."/>
            <person name="Wu W.L."/>
            <person name="Chen Y.Y."/>
            <person name="Chang S.B."/>
            <person name="Sakamoto S."/>
            <person name="Ohme-Takagi M."/>
            <person name="Yagi M."/>
            <person name="Zeng S.J."/>
            <person name="Shen C.Y."/>
            <person name="Yeh C.M."/>
            <person name="Luo Y.B."/>
            <person name="Tsai W.C."/>
            <person name="Van de Peer Y."/>
            <person name="Liu Z.J."/>
        </authorList>
    </citation>
    <scope>NUCLEOTIDE SEQUENCE [LARGE SCALE GENOMIC DNA]</scope>
    <source>
        <strain evidence="4">cv. Shenzhen</strain>
        <tissue evidence="3">Stem</tissue>
    </source>
</reference>
<dbReference type="OrthoDB" id="273181at2759"/>
<dbReference type="GO" id="GO:0005983">
    <property type="term" value="P:starch catabolic process"/>
    <property type="evidence" value="ECO:0007669"/>
    <property type="project" value="TreeGrafter"/>
</dbReference>
<dbReference type="GO" id="GO:0019203">
    <property type="term" value="F:carbohydrate phosphatase activity"/>
    <property type="evidence" value="ECO:0007669"/>
    <property type="project" value="TreeGrafter"/>
</dbReference>
<dbReference type="GO" id="GO:0009507">
    <property type="term" value="C:chloroplast"/>
    <property type="evidence" value="ECO:0007669"/>
    <property type="project" value="TreeGrafter"/>
</dbReference>
<dbReference type="InterPro" id="IPR032640">
    <property type="entry name" value="AMPK1_CBM"/>
</dbReference>
<dbReference type="InterPro" id="IPR052832">
    <property type="entry name" value="Starch-Glucan_Phosphatase"/>
</dbReference>
<dbReference type="Pfam" id="PF16561">
    <property type="entry name" value="AMPK1_CBM"/>
    <property type="match status" value="1"/>
</dbReference>
<dbReference type="Proteomes" id="UP000236161">
    <property type="component" value="Unassembled WGS sequence"/>
</dbReference>
<protein>
    <submittedName>
        <fullName evidence="3">Phosphoglucan phosphatase DSP4, chloroplastic</fullName>
        <ecNumber evidence="3">3.1.3.16</ecNumber>
        <ecNumber evidence="3">3.1.3.48</ecNumber>
    </submittedName>
</protein>
<feature type="domain" description="Tyrosine specific protein phosphatases" evidence="2">
    <location>
        <begin position="178"/>
        <end position="215"/>
    </location>
</feature>
<dbReference type="EC" id="3.1.3.16" evidence="3"/>
<dbReference type="GO" id="GO:0004722">
    <property type="term" value="F:protein serine/threonine phosphatase activity"/>
    <property type="evidence" value="ECO:0007669"/>
    <property type="project" value="UniProtKB-EC"/>
</dbReference>
<dbReference type="STRING" id="1088818.A0A2H9ZXQ4"/>
<evidence type="ECO:0000256" key="1">
    <source>
        <dbReference type="ARBA" id="ARBA00022912"/>
    </source>
</evidence>
<dbReference type="PANTHER" id="PTHR46642:SF3">
    <property type="entry name" value="PHOSPHOGLUCAN PHOSPHATASE DSP4, CHLOROPLASTIC"/>
    <property type="match status" value="1"/>
</dbReference>
<dbReference type="CDD" id="cd02859">
    <property type="entry name" value="E_set_AMPKbeta_like_N"/>
    <property type="match status" value="1"/>
</dbReference>
<dbReference type="Gene3D" id="2.60.40.10">
    <property type="entry name" value="Immunoglobulins"/>
    <property type="match status" value="1"/>
</dbReference>
<keyword evidence="1" id="KW-0904">Protein phosphatase</keyword>
<proteinExistence type="predicted"/>
<dbReference type="FunFam" id="2.60.40.10:FF:000992">
    <property type="entry name" value="Phosphoglucan phosphatase DSP4, chloroplastic"/>
    <property type="match status" value="1"/>
</dbReference>
<dbReference type="SUPFAM" id="SSF52799">
    <property type="entry name" value="(Phosphotyrosine protein) phosphatases II"/>
    <property type="match status" value="1"/>
</dbReference>
<keyword evidence="4" id="KW-1185">Reference proteome</keyword>
<dbReference type="PANTHER" id="PTHR46642">
    <property type="entry name" value="DUAL SPECIFICITY PHOSPHATASE, SUBGROUP, CATALYTIC DOMAIN"/>
    <property type="match status" value="1"/>
</dbReference>
<evidence type="ECO:0000313" key="4">
    <source>
        <dbReference type="Proteomes" id="UP000236161"/>
    </source>
</evidence>
<sequence length="505" mass="56905">MSCEASLLLSLRLRQLEIQPINCLQNLPKFILRPASADIVELQQKISGLEFLWICRIGRSNLRGSCNLHKRTPSDFSIHAAANMSSSSAPSAEKNGAEVQEQKSVLYSNNMTEAMGADLTYRHELGMNYNFIRPDLIVGSCLQSPSDVDKLVKIGVRTIFCLQQNSDLEDFDAFDLRMRLPAVVSKLHRVINRNGGVTYIHCTAGLGRAPAVAVAMDYVQDIDCFNFWSCERLAMYLGILDFPVPSINAFAYSKHSSLSTSLPKVGSGHQYGPFPECFSPLYKLFNLQLYGSSLPLFVPIGMKACSLRLIYSLAPPKGKLDLQPVLLRTNFYFKLQFMVYVDREVLMPDNVPILASLLLQSRRACCPKLEAIQSATADTLTGLSRNRVRLTWKGGKCSSVEVSGLDIGWGQRIPLKFDQSQGFWLLERDLPDGRYEYKYIVDGEWTCNDHDLKTIQNRDGHVNNYIVVSSTDSDTISLRKRLMAEDDLTKEARRIIRELLEQYNE</sequence>
<gene>
    <name evidence="3" type="primary">DSP4</name>
    <name evidence="3" type="ORF">AXF42_Ash015819</name>
</gene>
<organism evidence="3 4">
    <name type="scientific">Apostasia shenzhenica</name>
    <dbReference type="NCBI Taxonomy" id="1088818"/>
    <lineage>
        <taxon>Eukaryota</taxon>
        <taxon>Viridiplantae</taxon>
        <taxon>Streptophyta</taxon>
        <taxon>Embryophyta</taxon>
        <taxon>Tracheophyta</taxon>
        <taxon>Spermatophyta</taxon>
        <taxon>Magnoliopsida</taxon>
        <taxon>Liliopsida</taxon>
        <taxon>Asparagales</taxon>
        <taxon>Orchidaceae</taxon>
        <taxon>Apostasioideae</taxon>
        <taxon>Apostasia</taxon>
    </lineage>
</organism>
<dbReference type="SUPFAM" id="SSF81296">
    <property type="entry name" value="E set domains"/>
    <property type="match status" value="1"/>
</dbReference>
<evidence type="ECO:0000313" key="3">
    <source>
        <dbReference type="EMBL" id="PKA48056.1"/>
    </source>
</evidence>
<dbReference type="EMBL" id="KZ452995">
    <property type="protein sequence ID" value="PKA48056.1"/>
    <property type="molecule type" value="Genomic_DNA"/>
</dbReference>
<dbReference type="PROSITE" id="PS50056">
    <property type="entry name" value="TYR_PHOSPHATASE_2"/>
    <property type="match status" value="1"/>
</dbReference>
<dbReference type="InterPro" id="IPR014756">
    <property type="entry name" value="Ig_E-set"/>
</dbReference>
<keyword evidence="3" id="KW-0378">Hydrolase</keyword>
<dbReference type="InterPro" id="IPR029021">
    <property type="entry name" value="Prot-tyrosine_phosphatase-like"/>
</dbReference>
<evidence type="ECO:0000259" key="2">
    <source>
        <dbReference type="PROSITE" id="PS50056"/>
    </source>
</evidence>
<accession>A0A2H9ZXQ4</accession>
<dbReference type="InterPro" id="IPR013783">
    <property type="entry name" value="Ig-like_fold"/>
</dbReference>
<dbReference type="GO" id="GO:0004725">
    <property type="term" value="F:protein tyrosine phosphatase activity"/>
    <property type="evidence" value="ECO:0007669"/>
    <property type="project" value="UniProtKB-EC"/>
</dbReference>
<dbReference type="InterPro" id="IPR000387">
    <property type="entry name" value="Tyr_Pase_dom"/>
</dbReference>
<name>A0A2H9ZXQ4_9ASPA</name>
<dbReference type="Gene3D" id="3.90.190.10">
    <property type="entry name" value="Protein tyrosine phosphatase superfamily"/>
    <property type="match status" value="1"/>
</dbReference>
<dbReference type="GO" id="GO:2001070">
    <property type="term" value="F:starch binding"/>
    <property type="evidence" value="ECO:0007669"/>
    <property type="project" value="TreeGrafter"/>
</dbReference>
<dbReference type="EC" id="3.1.3.48" evidence="3"/>
<dbReference type="AlphaFoldDB" id="A0A2H9ZXQ4"/>